<feature type="transmembrane region" description="Helical" evidence="10">
    <location>
        <begin position="497"/>
        <end position="518"/>
    </location>
</feature>
<feature type="compositionally biased region" description="Low complexity" evidence="9">
    <location>
        <begin position="238"/>
        <end position="247"/>
    </location>
</feature>
<accession>A0AAN9U169</accession>
<evidence type="ECO:0000256" key="2">
    <source>
        <dbReference type="ARBA" id="ARBA00022448"/>
    </source>
</evidence>
<evidence type="ECO:0000256" key="8">
    <source>
        <dbReference type="ARBA" id="ARBA00023136"/>
    </source>
</evidence>
<name>A0AAN9U169_9PEZI</name>
<dbReference type="AlphaFoldDB" id="A0AAN9U169"/>
<dbReference type="Proteomes" id="UP001320245">
    <property type="component" value="Unassembled WGS sequence"/>
</dbReference>
<feature type="region of interest" description="Disordered" evidence="9">
    <location>
        <begin position="226"/>
        <end position="256"/>
    </location>
</feature>
<dbReference type="InterPro" id="IPR044726">
    <property type="entry name" value="ABCC_6TM_D2"/>
</dbReference>
<evidence type="ECO:0000256" key="1">
    <source>
        <dbReference type="ARBA" id="ARBA00004651"/>
    </source>
</evidence>
<dbReference type="Pfam" id="PF00005">
    <property type="entry name" value="ABC_tran"/>
    <property type="match status" value="2"/>
</dbReference>
<dbReference type="GO" id="GO:0016887">
    <property type="term" value="F:ATP hydrolysis activity"/>
    <property type="evidence" value="ECO:0007669"/>
    <property type="project" value="InterPro"/>
</dbReference>
<dbReference type="InterPro" id="IPR003439">
    <property type="entry name" value="ABC_transporter-like_ATP-bd"/>
</dbReference>
<evidence type="ECO:0000256" key="4">
    <source>
        <dbReference type="ARBA" id="ARBA00022692"/>
    </source>
</evidence>
<keyword evidence="7 10" id="KW-1133">Transmembrane helix</keyword>
<dbReference type="InterPro" id="IPR036640">
    <property type="entry name" value="ABC1_TM_sf"/>
</dbReference>
<keyword evidence="4 10" id="KW-0812">Transmembrane</keyword>
<keyword evidence="14" id="KW-1185">Reference proteome</keyword>
<evidence type="ECO:0000256" key="3">
    <source>
        <dbReference type="ARBA" id="ARBA00022475"/>
    </source>
</evidence>
<evidence type="ECO:0000313" key="13">
    <source>
        <dbReference type="EMBL" id="KAK7736159.1"/>
    </source>
</evidence>
<reference evidence="13 14" key="1">
    <citation type="journal article" date="2023" name="PLoS ONE">
        <title>Cytospora paraplurivora sp. nov. isolated from orchards with fruit tree decline syndrome in Ontario, Canada.</title>
        <authorList>
            <person name="Ilyukhin E."/>
            <person name="Nguyen H.D.T."/>
            <person name="Castle A.J."/>
            <person name="Ellouze W."/>
        </authorList>
    </citation>
    <scope>NUCLEOTIDE SEQUENCE [LARGE SCALE GENOMIC DNA]</scope>
    <source>
        <strain evidence="13 14">FDS-564</strain>
    </source>
</reference>
<gene>
    <name evidence="13" type="ORF">SLS53_007187</name>
</gene>
<evidence type="ECO:0000259" key="12">
    <source>
        <dbReference type="PROSITE" id="PS50929"/>
    </source>
</evidence>
<dbReference type="Gene3D" id="1.20.1560.10">
    <property type="entry name" value="ABC transporter type 1, transmembrane domain"/>
    <property type="match status" value="1"/>
</dbReference>
<feature type="domain" description="ABC transmembrane type-1" evidence="12">
    <location>
        <begin position="280"/>
        <end position="555"/>
    </location>
</feature>
<evidence type="ECO:0000256" key="10">
    <source>
        <dbReference type="SAM" id="Phobius"/>
    </source>
</evidence>
<evidence type="ECO:0000313" key="14">
    <source>
        <dbReference type="Proteomes" id="UP001320245"/>
    </source>
</evidence>
<dbReference type="PANTHER" id="PTHR24223:SF399">
    <property type="entry name" value="ABC TRANSPORTER ATNG"/>
    <property type="match status" value="1"/>
</dbReference>
<dbReference type="GO" id="GO:0005524">
    <property type="term" value="F:ATP binding"/>
    <property type="evidence" value="ECO:0007669"/>
    <property type="project" value="UniProtKB-KW"/>
</dbReference>
<dbReference type="InterPro" id="IPR027417">
    <property type="entry name" value="P-loop_NTPase"/>
</dbReference>
<comment type="subcellular location">
    <subcellularLocation>
        <location evidence="1">Cell membrane</location>
        <topology evidence="1">Multi-pass membrane protein</topology>
    </subcellularLocation>
</comment>
<dbReference type="InterPro" id="IPR017871">
    <property type="entry name" value="ABC_transporter-like_CS"/>
</dbReference>
<dbReference type="SMART" id="SM00382">
    <property type="entry name" value="AAA"/>
    <property type="match status" value="2"/>
</dbReference>
<comment type="caution">
    <text evidence="13">The sequence shown here is derived from an EMBL/GenBank/DDBJ whole genome shotgun (WGS) entry which is preliminary data.</text>
</comment>
<dbReference type="InterPro" id="IPR011527">
    <property type="entry name" value="ABC1_TM_dom"/>
</dbReference>
<sequence>MDDFRAKSSTKNSNACVNFEAVSVTVEGKAEPILRDITLSLERSSCTLIVGPVGCGKSTFLKAILGEVPVTSGHVHFDQSGYSVAFCDQSPWLRNISVKANILGRDQFDQRWFESVTRACALEEDISRFPNGEDSLVGSGGITLSGGQKQRVALARALYARKSIVLLDDVFSALDAATSRTVFERTLGPGGLLRQGDTTVILATHSANNSLIKDLQLSQLTTTSTTVENGEVTDSGESKPSSPSASKTAEEEASPRQTGDVSLYKYYLASIGPGLTIPFILLATLYIGFGTMPAVWLRIWTERGTDASDRGVYFGVYWVWCIGTIIFSGLVVWLFFVVIIAHSASRLHWELLDSVLKAPLLFFTTVDSGVTLNRFSQDMTLVDQQLPVAFFEVVLDTLTAIASAGIIASGARYFAVLIPFCIVPLYALQKFYLRTSRQVRHLDLESKSPLYTHFTETLNGIVTIRAFGWQRDSFEDQLRLLDVSQKPYYLLFCIQRWLAVVLDLFVTVIAAILVALAVKVTHTTSSGAIGLSMVSLISLNTDLSRIITAWTNLETSLGAIARLRDFVRDTPQEEDAGAESLPAVPQGWPSAGAIDFKHVDATYKKPDEKVLEDLSLTIQPGQKVGICGRTGSGKTSLLLALLRLLDTPSGTIQVDNIDLSSHPRKAIRPHLITLPQDPVKLPGTVRTNLDPHGVFNSPSGDTDLIAALGKVFLWDDVISPRGGLDADFSELGLSHGQEQLFGLARALLQKDKGSIVLLDEATSSVDYETDRRVQEVIREGLARHTVLAVAHRLDTIQDYDLVVVMDRGRIVEKGDPRELREREGSAFRRLLVHAD</sequence>
<dbReference type="CDD" id="cd03244">
    <property type="entry name" value="ABCC_MRP_domain2"/>
    <property type="match status" value="1"/>
</dbReference>
<dbReference type="Gene3D" id="3.40.50.300">
    <property type="entry name" value="P-loop containing nucleotide triphosphate hydrolases"/>
    <property type="match status" value="2"/>
</dbReference>
<dbReference type="GO" id="GO:0005886">
    <property type="term" value="C:plasma membrane"/>
    <property type="evidence" value="ECO:0007669"/>
    <property type="project" value="UniProtKB-SubCell"/>
</dbReference>
<dbReference type="InterPro" id="IPR050173">
    <property type="entry name" value="ABC_transporter_C-like"/>
</dbReference>
<feature type="transmembrane region" description="Helical" evidence="10">
    <location>
        <begin position="275"/>
        <end position="297"/>
    </location>
</feature>
<keyword evidence="5" id="KW-0547">Nucleotide-binding</keyword>
<keyword evidence="2" id="KW-0813">Transport</keyword>
<dbReference type="SUPFAM" id="SSF90123">
    <property type="entry name" value="ABC transporter transmembrane region"/>
    <property type="match status" value="1"/>
</dbReference>
<dbReference type="PANTHER" id="PTHR24223">
    <property type="entry name" value="ATP-BINDING CASSETTE SUB-FAMILY C"/>
    <property type="match status" value="1"/>
</dbReference>
<keyword evidence="6" id="KW-0067">ATP-binding</keyword>
<feature type="transmembrane region" description="Helical" evidence="10">
    <location>
        <begin position="317"/>
        <end position="341"/>
    </location>
</feature>
<dbReference type="PROSITE" id="PS50893">
    <property type="entry name" value="ABC_TRANSPORTER_2"/>
    <property type="match status" value="2"/>
</dbReference>
<dbReference type="EMBL" id="JAJSPL020000035">
    <property type="protein sequence ID" value="KAK7736159.1"/>
    <property type="molecule type" value="Genomic_DNA"/>
</dbReference>
<feature type="domain" description="ABC transporter" evidence="11">
    <location>
        <begin position="596"/>
        <end position="832"/>
    </location>
</feature>
<proteinExistence type="predicted"/>
<dbReference type="Pfam" id="PF00664">
    <property type="entry name" value="ABC_membrane"/>
    <property type="match status" value="1"/>
</dbReference>
<dbReference type="FunFam" id="1.20.1560.10:FF:000066">
    <property type="entry name" value="ABC multidrug transporter (Eurofung)"/>
    <property type="match status" value="1"/>
</dbReference>
<keyword evidence="3" id="KW-1003">Cell membrane</keyword>
<protein>
    <recommendedName>
        <fullName evidence="15">ABC transporter</fullName>
    </recommendedName>
</protein>
<evidence type="ECO:0000256" key="6">
    <source>
        <dbReference type="ARBA" id="ARBA00022840"/>
    </source>
</evidence>
<dbReference type="PROSITE" id="PS50929">
    <property type="entry name" value="ABC_TM1F"/>
    <property type="match status" value="1"/>
</dbReference>
<feature type="domain" description="ABC transporter" evidence="11">
    <location>
        <begin position="17"/>
        <end position="248"/>
    </location>
</feature>
<dbReference type="PROSITE" id="PS00211">
    <property type="entry name" value="ABC_TRANSPORTER_1"/>
    <property type="match status" value="1"/>
</dbReference>
<evidence type="ECO:0000256" key="9">
    <source>
        <dbReference type="SAM" id="MobiDB-lite"/>
    </source>
</evidence>
<evidence type="ECO:0000256" key="7">
    <source>
        <dbReference type="ARBA" id="ARBA00022989"/>
    </source>
</evidence>
<dbReference type="GO" id="GO:0140359">
    <property type="term" value="F:ABC-type transporter activity"/>
    <property type="evidence" value="ECO:0007669"/>
    <property type="project" value="InterPro"/>
</dbReference>
<keyword evidence="8 10" id="KW-0472">Membrane</keyword>
<dbReference type="FunFam" id="3.40.50.300:FF:000838">
    <property type="entry name" value="ABC multidrug transporter (Eurofung)"/>
    <property type="match status" value="1"/>
</dbReference>
<feature type="transmembrane region" description="Helical" evidence="10">
    <location>
        <begin position="413"/>
        <end position="433"/>
    </location>
</feature>
<dbReference type="SUPFAM" id="SSF52540">
    <property type="entry name" value="P-loop containing nucleoside triphosphate hydrolases"/>
    <property type="match status" value="2"/>
</dbReference>
<dbReference type="CDD" id="cd18580">
    <property type="entry name" value="ABC_6TM_ABCC_D2"/>
    <property type="match status" value="1"/>
</dbReference>
<evidence type="ECO:0000256" key="5">
    <source>
        <dbReference type="ARBA" id="ARBA00022741"/>
    </source>
</evidence>
<dbReference type="InterPro" id="IPR003593">
    <property type="entry name" value="AAA+_ATPase"/>
</dbReference>
<organism evidence="13 14">
    <name type="scientific">Cytospora paraplurivora</name>
    <dbReference type="NCBI Taxonomy" id="2898453"/>
    <lineage>
        <taxon>Eukaryota</taxon>
        <taxon>Fungi</taxon>
        <taxon>Dikarya</taxon>
        <taxon>Ascomycota</taxon>
        <taxon>Pezizomycotina</taxon>
        <taxon>Sordariomycetes</taxon>
        <taxon>Sordariomycetidae</taxon>
        <taxon>Diaporthales</taxon>
        <taxon>Cytosporaceae</taxon>
        <taxon>Cytospora</taxon>
    </lineage>
</organism>
<evidence type="ECO:0008006" key="15">
    <source>
        <dbReference type="Google" id="ProtNLM"/>
    </source>
</evidence>
<evidence type="ECO:0000259" key="11">
    <source>
        <dbReference type="PROSITE" id="PS50893"/>
    </source>
</evidence>